<dbReference type="GeneID" id="104609389"/>
<protein>
    <submittedName>
        <fullName evidence="4">36.4 kDa proline-rich protein-like</fullName>
    </submittedName>
</protein>
<dbReference type="OrthoDB" id="1935738at2759"/>
<dbReference type="InterPro" id="IPR036312">
    <property type="entry name" value="Bifun_inhib/LTP/seed_sf"/>
</dbReference>
<dbReference type="Pfam" id="PF14547">
    <property type="entry name" value="Hydrophob_seed"/>
    <property type="match status" value="1"/>
</dbReference>
<evidence type="ECO:0000256" key="1">
    <source>
        <dbReference type="SAM" id="MobiDB-lite"/>
    </source>
</evidence>
<dbReference type="RefSeq" id="XP_010273986.1">
    <property type="nucleotide sequence ID" value="XM_010275684.1"/>
</dbReference>
<evidence type="ECO:0000313" key="3">
    <source>
        <dbReference type="Proteomes" id="UP000189703"/>
    </source>
</evidence>
<organism evidence="3 4">
    <name type="scientific">Nelumbo nucifera</name>
    <name type="common">Sacred lotus</name>
    <dbReference type="NCBI Taxonomy" id="4432"/>
    <lineage>
        <taxon>Eukaryota</taxon>
        <taxon>Viridiplantae</taxon>
        <taxon>Streptophyta</taxon>
        <taxon>Embryophyta</taxon>
        <taxon>Tracheophyta</taxon>
        <taxon>Spermatophyta</taxon>
        <taxon>Magnoliopsida</taxon>
        <taxon>Proteales</taxon>
        <taxon>Nelumbonaceae</taxon>
        <taxon>Nelumbo</taxon>
    </lineage>
</organism>
<dbReference type="SUPFAM" id="SSF47699">
    <property type="entry name" value="Bifunctional inhibitor/lipid-transfer protein/seed storage 2S albumin"/>
    <property type="match status" value="1"/>
</dbReference>
<dbReference type="AlphaFoldDB" id="A0A1U8B005"/>
<feature type="transmembrane region" description="Helical" evidence="2">
    <location>
        <begin position="64"/>
        <end position="83"/>
    </location>
</feature>
<proteinExistence type="predicted"/>
<dbReference type="eggNOG" id="ENOG502QW51">
    <property type="taxonomic scope" value="Eukaryota"/>
</dbReference>
<reference evidence="4" key="1">
    <citation type="submission" date="2025-08" db="UniProtKB">
        <authorList>
            <consortium name="RefSeq"/>
        </authorList>
    </citation>
    <scope>IDENTIFICATION</scope>
</reference>
<dbReference type="PANTHER" id="PTHR31731">
    <property type="match status" value="1"/>
</dbReference>
<accession>A0A1U8B005</accession>
<dbReference type="KEGG" id="nnu:104609389"/>
<keyword evidence="2" id="KW-0472">Membrane</keyword>
<dbReference type="InterPro" id="IPR027923">
    <property type="entry name" value="Hydrophob_seed_dom"/>
</dbReference>
<feature type="compositionally biased region" description="Basic residues" evidence="1">
    <location>
        <begin position="89"/>
        <end position="102"/>
    </location>
</feature>
<feature type="compositionally biased region" description="Gly residues" evidence="1">
    <location>
        <begin position="174"/>
        <end position="189"/>
    </location>
</feature>
<evidence type="ECO:0000256" key="2">
    <source>
        <dbReference type="SAM" id="Phobius"/>
    </source>
</evidence>
<dbReference type="InterPro" id="IPR051636">
    <property type="entry name" value="Plant_LTP/defense-related"/>
</dbReference>
<feature type="region of interest" description="Disordered" evidence="1">
    <location>
        <begin position="89"/>
        <end position="123"/>
    </location>
</feature>
<evidence type="ECO:0000313" key="4">
    <source>
        <dbReference type="RefSeq" id="XP_010273986.1"/>
    </source>
</evidence>
<feature type="compositionally biased region" description="Low complexity" evidence="1">
    <location>
        <begin position="162"/>
        <end position="173"/>
    </location>
</feature>
<keyword evidence="3" id="KW-1185">Reference proteome</keyword>
<keyword evidence="2" id="KW-0812">Transmembrane</keyword>
<keyword evidence="2" id="KW-1133">Transmembrane helix</keyword>
<name>A0A1U8B005_NELNU</name>
<dbReference type="OMA" id="INMFIPL"/>
<dbReference type="Proteomes" id="UP000189703">
    <property type="component" value="Unplaced"/>
</dbReference>
<sequence length="259" mass="27600">MTTILQRCLRPPLTTAPATSCRLIGVVGGGQRWRRQQHWWMIVIEINKAAAEVALPELSSLGFMGSRVTTCFFVFMIFLLLALPSPPHPRLRSPKVPHRPPYHSHPPSQPQHGKERCKVSPPTNNSPVPPVIVPLIIIIYPPVITPPVTNPPVTIPPPSSTYPPYTSNPPSRGSSGGGGLTPPSGGGSGLPRANPPPSTSLTCPINALKLGLCLDVLSGLVHVGLGNLVENACCSVLGDLLEIEAVVCLCNGIRLRDYS</sequence>
<feature type="region of interest" description="Disordered" evidence="1">
    <location>
        <begin position="155"/>
        <end position="197"/>
    </location>
</feature>
<gene>
    <name evidence="4" type="primary">LOC104609389</name>
</gene>
<dbReference type="Gene3D" id="1.10.110.10">
    <property type="entry name" value="Plant lipid-transfer and hydrophobic proteins"/>
    <property type="match status" value="1"/>
</dbReference>